<evidence type="ECO:0000256" key="1">
    <source>
        <dbReference type="SAM" id="MobiDB-lite"/>
    </source>
</evidence>
<name>A0A645ITT9_9ZZZZ</name>
<organism evidence="2">
    <name type="scientific">bioreactor metagenome</name>
    <dbReference type="NCBI Taxonomy" id="1076179"/>
    <lineage>
        <taxon>unclassified sequences</taxon>
        <taxon>metagenomes</taxon>
        <taxon>ecological metagenomes</taxon>
    </lineage>
</organism>
<evidence type="ECO:0000313" key="2">
    <source>
        <dbReference type="EMBL" id="MPN54577.1"/>
    </source>
</evidence>
<comment type="caution">
    <text evidence="2">The sequence shown here is derived from an EMBL/GenBank/DDBJ whole genome shotgun (WGS) entry which is preliminary data.</text>
</comment>
<sequence length="54" mass="6142">MGKLYDKNADSKHGPWGTIEAKHHGPYGNKDNQHQATIQFKGEKEVKPVEKPDR</sequence>
<protein>
    <submittedName>
        <fullName evidence="2">Uncharacterized protein</fullName>
    </submittedName>
</protein>
<feature type="region of interest" description="Disordered" evidence="1">
    <location>
        <begin position="1"/>
        <end position="33"/>
    </location>
</feature>
<proteinExistence type="predicted"/>
<reference evidence="2" key="1">
    <citation type="submission" date="2019-08" db="EMBL/GenBank/DDBJ databases">
        <authorList>
            <person name="Kucharzyk K."/>
            <person name="Murdoch R.W."/>
            <person name="Higgins S."/>
            <person name="Loffler F."/>
        </authorList>
    </citation>
    <scope>NUCLEOTIDE SEQUENCE</scope>
</reference>
<accession>A0A645ITT9</accession>
<dbReference type="EMBL" id="VSSQ01122935">
    <property type="protein sequence ID" value="MPN54577.1"/>
    <property type="molecule type" value="Genomic_DNA"/>
</dbReference>
<dbReference type="AlphaFoldDB" id="A0A645ITT9"/>
<gene>
    <name evidence="2" type="ORF">SDC9_202248</name>
</gene>
<feature type="compositionally biased region" description="Basic and acidic residues" evidence="1">
    <location>
        <begin position="1"/>
        <end position="13"/>
    </location>
</feature>